<reference evidence="2" key="1">
    <citation type="journal article" date="2023" name="Insect Mol. Biol.">
        <title>Genome sequencing provides insights into the evolution of gene families encoding plant cell wall-degrading enzymes in longhorned beetles.</title>
        <authorList>
            <person name="Shin N.R."/>
            <person name="Okamura Y."/>
            <person name="Kirsch R."/>
            <person name="Pauchet Y."/>
        </authorList>
    </citation>
    <scope>NUCLEOTIDE SEQUENCE</scope>
    <source>
        <strain evidence="2">MMC_N1</strain>
    </source>
</reference>
<feature type="transmembrane region" description="Helical" evidence="1">
    <location>
        <begin position="9"/>
        <end position="26"/>
    </location>
</feature>
<comment type="caution">
    <text evidence="2">The sequence shown here is derived from an EMBL/GenBank/DDBJ whole genome shotgun (WGS) entry which is preliminary data.</text>
</comment>
<evidence type="ECO:0000313" key="3">
    <source>
        <dbReference type="Proteomes" id="UP001162164"/>
    </source>
</evidence>
<organism evidence="2 3">
    <name type="scientific">Molorchus minor</name>
    <dbReference type="NCBI Taxonomy" id="1323400"/>
    <lineage>
        <taxon>Eukaryota</taxon>
        <taxon>Metazoa</taxon>
        <taxon>Ecdysozoa</taxon>
        <taxon>Arthropoda</taxon>
        <taxon>Hexapoda</taxon>
        <taxon>Insecta</taxon>
        <taxon>Pterygota</taxon>
        <taxon>Neoptera</taxon>
        <taxon>Endopterygota</taxon>
        <taxon>Coleoptera</taxon>
        <taxon>Polyphaga</taxon>
        <taxon>Cucujiformia</taxon>
        <taxon>Chrysomeloidea</taxon>
        <taxon>Cerambycidae</taxon>
        <taxon>Lamiinae</taxon>
        <taxon>Monochamini</taxon>
        <taxon>Molorchus</taxon>
    </lineage>
</organism>
<gene>
    <name evidence="2" type="ORF">NQ317_009134</name>
</gene>
<evidence type="ECO:0000256" key="1">
    <source>
        <dbReference type="SAM" id="Phobius"/>
    </source>
</evidence>
<sequence length="94" mass="11387">KIFPKNDHFKITMYVNFLLGVWPFVFEDSPSMKKLYNFYANFTFFYFLFFIITAYMELFVLIFAEEKDVQGIVSNLCITLILKATYSYMMIMYR</sequence>
<feature type="transmembrane region" description="Helical" evidence="1">
    <location>
        <begin position="71"/>
        <end position="91"/>
    </location>
</feature>
<evidence type="ECO:0008006" key="4">
    <source>
        <dbReference type="Google" id="ProtNLM"/>
    </source>
</evidence>
<feature type="non-terminal residue" evidence="2">
    <location>
        <position position="1"/>
    </location>
</feature>
<keyword evidence="1" id="KW-1133">Transmembrane helix</keyword>
<protein>
    <recommendedName>
        <fullName evidence="4">NADH dehydrogenase subunit 4</fullName>
    </recommendedName>
</protein>
<proteinExistence type="predicted"/>
<keyword evidence="1" id="KW-0812">Transmembrane</keyword>
<evidence type="ECO:0000313" key="2">
    <source>
        <dbReference type="EMBL" id="KAJ8983699.1"/>
    </source>
</evidence>
<name>A0ABQ9K0K9_9CUCU</name>
<keyword evidence="1" id="KW-0472">Membrane</keyword>
<feature type="transmembrane region" description="Helical" evidence="1">
    <location>
        <begin position="38"/>
        <end position="64"/>
    </location>
</feature>
<accession>A0ABQ9K0K9</accession>
<dbReference type="Proteomes" id="UP001162164">
    <property type="component" value="Unassembled WGS sequence"/>
</dbReference>
<dbReference type="EMBL" id="JAPWTJ010000065">
    <property type="protein sequence ID" value="KAJ8983699.1"/>
    <property type="molecule type" value="Genomic_DNA"/>
</dbReference>
<keyword evidence="3" id="KW-1185">Reference proteome</keyword>